<feature type="transmembrane region" description="Helical" evidence="5">
    <location>
        <begin position="174"/>
        <end position="202"/>
    </location>
</feature>
<comment type="subcellular location">
    <subcellularLocation>
        <location evidence="1">Membrane</location>
        <topology evidence="1">Multi-pass membrane protein</topology>
    </subcellularLocation>
</comment>
<gene>
    <name evidence="7" type="ORF">MZO42_10320</name>
</gene>
<keyword evidence="3 5" id="KW-1133">Transmembrane helix</keyword>
<evidence type="ECO:0000256" key="4">
    <source>
        <dbReference type="ARBA" id="ARBA00023136"/>
    </source>
</evidence>
<accession>A0ABU3N3Q2</accession>
<feature type="transmembrane region" description="Helical" evidence="5">
    <location>
        <begin position="43"/>
        <end position="67"/>
    </location>
</feature>
<name>A0ABU3N3Q2_9SPHN</name>
<organism evidence="7">
    <name type="scientific">Sphingomonas psychrotolerans</name>
    <dbReference type="NCBI Taxonomy" id="1327635"/>
    <lineage>
        <taxon>Bacteria</taxon>
        <taxon>Pseudomonadati</taxon>
        <taxon>Pseudomonadota</taxon>
        <taxon>Alphaproteobacteria</taxon>
        <taxon>Sphingomonadales</taxon>
        <taxon>Sphingomonadaceae</taxon>
        <taxon>Sphingomonas</taxon>
    </lineage>
</organism>
<evidence type="ECO:0000256" key="1">
    <source>
        <dbReference type="ARBA" id="ARBA00004141"/>
    </source>
</evidence>
<feature type="transmembrane region" description="Helical" evidence="5">
    <location>
        <begin position="120"/>
        <end position="140"/>
    </location>
</feature>
<keyword evidence="2 5" id="KW-0812">Transmembrane</keyword>
<dbReference type="Pfam" id="PF04893">
    <property type="entry name" value="Yip1"/>
    <property type="match status" value="1"/>
</dbReference>
<evidence type="ECO:0000256" key="2">
    <source>
        <dbReference type="ARBA" id="ARBA00022692"/>
    </source>
</evidence>
<feature type="transmembrane region" description="Helical" evidence="5">
    <location>
        <begin position="87"/>
        <end position="108"/>
    </location>
</feature>
<feature type="domain" description="Yip1" evidence="6">
    <location>
        <begin position="20"/>
        <end position="189"/>
    </location>
</feature>
<reference evidence="7" key="1">
    <citation type="submission" date="2022-04" db="EMBL/GenBank/DDBJ databases">
        <title>Tomato heritable bacteria conferring resistance against bacterial wilt.</title>
        <authorList>
            <person name="Yin J."/>
        </authorList>
    </citation>
    <scope>NUCLEOTIDE SEQUENCE</scope>
    <source>
        <strain evidence="7">Cra20</strain>
    </source>
</reference>
<comment type="caution">
    <text evidence="7">The sequence shown here is derived from an EMBL/GenBank/DDBJ whole genome shotgun (WGS) entry which is preliminary data.</text>
</comment>
<dbReference type="EMBL" id="JALMLT010000002">
    <property type="protein sequence ID" value="MDT8759093.1"/>
    <property type="molecule type" value="Genomic_DNA"/>
</dbReference>
<evidence type="ECO:0000313" key="7">
    <source>
        <dbReference type="EMBL" id="MDT8759093.1"/>
    </source>
</evidence>
<sequence length="203" mass="21577">MASEFDGRPSQTNMIERIKAILLKPKDEWSRIDAEPMTPRDILLGWVVPLAAIGPVAGAIGQIVFGIPVPFVGTIRPNAAAVISTAITGYVLSILSFFVISAIINALAPSFGGVKNLTQAMKVAAFSMTASYIAGIFGIVPMLAPLAMLLGLYGFYLLYLGLPRLMRAPEDRAVVYVVATVVCVIVVSYVLAMVAFSAGAAWR</sequence>
<evidence type="ECO:0000256" key="5">
    <source>
        <dbReference type="SAM" id="Phobius"/>
    </source>
</evidence>
<evidence type="ECO:0000259" key="6">
    <source>
        <dbReference type="Pfam" id="PF04893"/>
    </source>
</evidence>
<evidence type="ECO:0000256" key="3">
    <source>
        <dbReference type="ARBA" id="ARBA00022989"/>
    </source>
</evidence>
<proteinExistence type="predicted"/>
<dbReference type="InterPro" id="IPR006977">
    <property type="entry name" value="Yip1_dom"/>
</dbReference>
<protein>
    <submittedName>
        <fullName evidence="7">YIP1 family protein</fullName>
    </submittedName>
</protein>
<keyword evidence="4 5" id="KW-0472">Membrane</keyword>